<dbReference type="InterPro" id="IPR002213">
    <property type="entry name" value="UDP_glucos_trans"/>
</dbReference>
<dbReference type="CDD" id="cd03784">
    <property type="entry name" value="GT1_Gtf-like"/>
    <property type="match status" value="1"/>
</dbReference>
<dbReference type="GO" id="GO:0008194">
    <property type="term" value="F:UDP-glycosyltransferase activity"/>
    <property type="evidence" value="ECO:0007669"/>
    <property type="project" value="InterPro"/>
</dbReference>
<dbReference type="AlphaFoldDB" id="A0A8K0DYK1"/>
<dbReference type="EC" id="2.4.1.-" evidence="5"/>
<dbReference type="Proteomes" id="UP000796880">
    <property type="component" value="Unassembled WGS sequence"/>
</dbReference>
<dbReference type="PROSITE" id="PS00375">
    <property type="entry name" value="UDPGT"/>
    <property type="match status" value="1"/>
</dbReference>
<gene>
    <name evidence="6" type="ORF">FNV43_RR17316</name>
</gene>
<evidence type="ECO:0000313" key="6">
    <source>
        <dbReference type="EMBL" id="KAF3439041.1"/>
    </source>
</evidence>
<keyword evidence="2 4" id="KW-0328">Glycosyltransferase</keyword>
<accession>A0A8K0DYK1</accession>
<dbReference type="FunFam" id="3.40.50.2000:FF:000054">
    <property type="entry name" value="Glycosyltransferase"/>
    <property type="match status" value="1"/>
</dbReference>
<proteinExistence type="inferred from homology"/>
<dbReference type="PANTHER" id="PTHR48046">
    <property type="entry name" value="UDP-GLYCOSYLTRANSFERASE 72E1"/>
    <property type="match status" value="1"/>
</dbReference>
<evidence type="ECO:0000256" key="1">
    <source>
        <dbReference type="ARBA" id="ARBA00009995"/>
    </source>
</evidence>
<dbReference type="EMBL" id="VOIH02000008">
    <property type="protein sequence ID" value="KAF3439041.1"/>
    <property type="molecule type" value="Genomic_DNA"/>
</dbReference>
<dbReference type="Pfam" id="PF00201">
    <property type="entry name" value="UDPGT"/>
    <property type="match status" value="1"/>
</dbReference>
<dbReference type="PANTHER" id="PTHR48046:SF1">
    <property type="entry name" value="GLYCOSYLTRANSFERASE-RELATED"/>
    <property type="match status" value="1"/>
</dbReference>
<keyword evidence="3 4" id="KW-0808">Transferase</keyword>
<evidence type="ECO:0000256" key="4">
    <source>
        <dbReference type="RuleBase" id="RU003718"/>
    </source>
</evidence>
<keyword evidence="7" id="KW-1185">Reference proteome</keyword>
<evidence type="ECO:0000313" key="7">
    <source>
        <dbReference type="Proteomes" id="UP000796880"/>
    </source>
</evidence>
<evidence type="ECO:0000256" key="2">
    <source>
        <dbReference type="ARBA" id="ARBA00022676"/>
    </source>
</evidence>
<name>A0A8K0DYK1_9ROSA</name>
<dbReference type="Gene3D" id="3.40.50.2000">
    <property type="entry name" value="Glycogen Phosphorylase B"/>
    <property type="match status" value="2"/>
</dbReference>
<reference evidence="6" key="1">
    <citation type="submission" date="2020-03" db="EMBL/GenBank/DDBJ databases">
        <title>A high-quality chromosome-level genome assembly of a woody plant with both climbing and erect habits, Rhamnella rubrinervis.</title>
        <authorList>
            <person name="Lu Z."/>
            <person name="Yang Y."/>
            <person name="Zhu X."/>
            <person name="Sun Y."/>
        </authorList>
    </citation>
    <scope>NUCLEOTIDE SEQUENCE</scope>
    <source>
        <strain evidence="6">BYM</strain>
        <tissue evidence="6">Leaf</tissue>
    </source>
</reference>
<dbReference type="SUPFAM" id="SSF53756">
    <property type="entry name" value="UDP-Glycosyltransferase/glycogen phosphorylase"/>
    <property type="match status" value="1"/>
</dbReference>
<dbReference type="FunFam" id="3.40.50.2000:FF:000051">
    <property type="entry name" value="Glycosyltransferase"/>
    <property type="match status" value="1"/>
</dbReference>
<evidence type="ECO:0000256" key="3">
    <source>
        <dbReference type="ARBA" id="ARBA00022679"/>
    </source>
</evidence>
<dbReference type="InterPro" id="IPR035595">
    <property type="entry name" value="UDP_glycos_trans_CS"/>
</dbReference>
<comment type="caution">
    <text evidence="6">The sequence shown here is derived from an EMBL/GenBank/DDBJ whole genome shotgun (WGS) entry which is preliminary data.</text>
</comment>
<organism evidence="6 7">
    <name type="scientific">Rhamnella rubrinervis</name>
    <dbReference type="NCBI Taxonomy" id="2594499"/>
    <lineage>
        <taxon>Eukaryota</taxon>
        <taxon>Viridiplantae</taxon>
        <taxon>Streptophyta</taxon>
        <taxon>Embryophyta</taxon>
        <taxon>Tracheophyta</taxon>
        <taxon>Spermatophyta</taxon>
        <taxon>Magnoliopsida</taxon>
        <taxon>eudicotyledons</taxon>
        <taxon>Gunneridae</taxon>
        <taxon>Pentapetalae</taxon>
        <taxon>rosids</taxon>
        <taxon>fabids</taxon>
        <taxon>Rosales</taxon>
        <taxon>Rhamnaceae</taxon>
        <taxon>rhamnoid group</taxon>
        <taxon>Rhamneae</taxon>
        <taxon>Rhamnella</taxon>
    </lineage>
</organism>
<dbReference type="OrthoDB" id="5835829at2759"/>
<evidence type="ECO:0000256" key="5">
    <source>
        <dbReference type="RuleBase" id="RU362057"/>
    </source>
</evidence>
<protein>
    <recommendedName>
        <fullName evidence="5">Glycosyltransferase</fullName>
        <ecNumber evidence="5">2.4.1.-</ecNumber>
    </recommendedName>
</protein>
<sequence>MQSSKPHVALLSSPGMGHLIPVLELGKRLVTHHNFSATIFVVSSHTSAAECQVLRSSMSPRLCDIVELPSVDISGQLRHGSGIVTVCSLKVQETKPLLRSAMSAMKQPPTVLIVDLFGTSALEVADELGIPKYVYMPSNAWFLALTIYAPTLDKLVKGEYVDQTESFRIPGCKPLKPEDVVDPMLDRTTQEYNEYLRVGMGFPKADGILVNTWEGLQATTLASLRDEKLLGGFANNLPIYPIGPLTRHVGSTSSTYELLFGWLDKQPRGSVIFISFGSGGTLSYEQMTEVAWGLELSRQRFIWIVRAPTITNRHAAFFTSGNAGEEPSDYLPEGFISRTNNVGRIIPLWAPQVDILSHPSVGGFLTHCGWNSILESITNGVPMIAWPLYAEQRMNATLLTEELGVAVRPEALPSKKVVEREEIAKMVRMIMVDEQGFGIRAKVTELKQRAEKASSEGGSSHHVLSKFAKATSEYAKSRR</sequence>
<comment type="similarity">
    <text evidence="1 4">Belongs to the UDP-glycosyltransferase family.</text>
</comment>